<keyword evidence="1" id="KW-0805">Transcription regulation</keyword>
<keyword evidence="6" id="KW-1185">Reference proteome</keyword>
<dbReference type="InterPro" id="IPR028082">
    <property type="entry name" value="Peripla_BP_I"/>
</dbReference>
<reference evidence="5 6" key="1">
    <citation type="submission" date="2019-07" db="EMBL/GenBank/DDBJ databases">
        <title>Caenimonas sedimenti sp. nov., isolated from activated sludge.</title>
        <authorList>
            <person name="Xu J."/>
        </authorList>
    </citation>
    <scope>NUCLEOTIDE SEQUENCE [LARGE SCALE GENOMIC DNA]</scope>
    <source>
        <strain evidence="5 6">HX-9-20</strain>
    </source>
</reference>
<dbReference type="Gene3D" id="1.10.10.60">
    <property type="entry name" value="Homeodomain-like"/>
    <property type="match status" value="1"/>
</dbReference>
<evidence type="ECO:0000313" key="6">
    <source>
        <dbReference type="Proteomes" id="UP000318199"/>
    </source>
</evidence>
<dbReference type="SMART" id="SM00342">
    <property type="entry name" value="HTH_ARAC"/>
    <property type="match status" value="1"/>
</dbReference>
<evidence type="ECO:0000256" key="3">
    <source>
        <dbReference type="ARBA" id="ARBA00023163"/>
    </source>
</evidence>
<sequence length="405" mass="44512">MEAPSRQTGPTVLRVALLFHASKVYDREIITGIGDYVNQTRVAWDLFLEEDFRFRLDGIHDWEGDGIIADYDDPTVARALAGVRVPVIAVGGSYEDPACYPADVPYVATDNRELVERAMTHLVESGLTRFACYSLPESPLNRWAQEREKAFTAWLARDGLTGDIHRGLATSAPTWGSATRKLLSWLHSLPKPIGIVAVTDARARQVLQACIVGGFAVPDEVAIIGIDNDTLGQHLTRIQLSSVSQGTHDMGYRAAHLLHQALGGSPVGDIRVVVPPASVHARASTARDVEHSAPVMRALHYIRQYACQGIKTDQVAQTVGLSRSSLEMYFRRELKRSVHDEILQHKLQRCFQLLGKTQMGIADIALASGFRSVQYLNTVFRRELGATPASWRESRRPGGGSAASP</sequence>
<dbReference type="Gene3D" id="3.40.50.2300">
    <property type="match status" value="2"/>
</dbReference>
<dbReference type="AlphaFoldDB" id="A0A562ZV25"/>
<dbReference type="PANTHER" id="PTHR30146:SF24">
    <property type="entry name" value="XYLOSE OPERON REGULATORY PROTEIN"/>
    <property type="match status" value="1"/>
</dbReference>
<dbReference type="SUPFAM" id="SSF53822">
    <property type="entry name" value="Periplasmic binding protein-like I"/>
    <property type="match status" value="1"/>
</dbReference>
<protein>
    <submittedName>
        <fullName evidence="5">DNA-binding transcriptional regulator</fullName>
    </submittedName>
</protein>
<dbReference type="RefSeq" id="WP_145891497.1">
    <property type="nucleotide sequence ID" value="NZ_VOBQ01000004.1"/>
</dbReference>
<comment type="caution">
    <text evidence="5">The sequence shown here is derived from an EMBL/GenBank/DDBJ whole genome shotgun (WGS) entry which is preliminary data.</text>
</comment>
<dbReference type="InterPro" id="IPR009057">
    <property type="entry name" value="Homeodomain-like_sf"/>
</dbReference>
<dbReference type="Pfam" id="PF12833">
    <property type="entry name" value="HTH_18"/>
    <property type="match status" value="1"/>
</dbReference>
<proteinExistence type="predicted"/>
<dbReference type="Pfam" id="PF13377">
    <property type="entry name" value="Peripla_BP_3"/>
    <property type="match status" value="1"/>
</dbReference>
<dbReference type="InterPro" id="IPR046335">
    <property type="entry name" value="LacI/GalR-like_sensor"/>
</dbReference>
<dbReference type="Pfam" id="PF22177">
    <property type="entry name" value="PBP1_XylR"/>
    <property type="match status" value="1"/>
</dbReference>
<feature type="domain" description="HTH araC/xylS-type" evidence="4">
    <location>
        <begin position="296"/>
        <end position="394"/>
    </location>
</feature>
<dbReference type="PROSITE" id="PS01124">
    <property type="entry name" value="HTH_ARAC_FAMILY_2"/>
    <property type="match status" value="1"/>
</dbReference>
<dbReference type="GO" id="GO:0003700">
    <property type="term" value="F:DNA-binding transcription factor activity"/>
    <property type="evidence" value="ECO:0007669"/>
    <property type="project" value="InterPro"/>
</dbReference>
<gene>
    <name evidence="5" type="ORF">FN976_04650</name>
</gene>
<accession>A0A562ZV25</accession>
<dbReference type="SUPFAM" id="SSF46689">
    <property type="entry name" value="Homeodomain-like"/>
    <property type="match status" value="2"/>
</dbReference>
<dbReference type="Proteomes" id="UP000318199">
    <property type="component" value="Unassembled WGS sequence"/>
</dbReference>
<organism evidence="5 6">
    <name type="scientific">Caenimonas sedimenti</name>
    <dbReference type="NCBI Taxonomy" id="2596921"/>
    <lineage>
        <taxon>Bacteria</taxon>
        <taxon>Pseudomonadati</taxon>
        <taxon>Pseudomonadota</taxon>
        <taxon>Betaproteobacteria</taxon>
        <taxon>Burkholderiales</taxon>
        <taxon>Comamonadaceae</taxon>
        <taxon>Caenimonas</taxon>
    </lineage>
</organism>
<dbReference type="OrthoDB" id="8766450at2"/>
<dbReference type="InterPro" id="IPR018060">
    <property type="entry name" value="HTH_AraC"/>
</dbReference>
<dbReference type="CDD" id="cd01543">
    <property type="entry name" value="PBP1_XylR"/>
    <property type="match status" value="1"/>
</dbReference>
<evidence type="ECO:0000313" key="5">
    <source>
        <dbReference type="EMBL" id="TWO72014.1"/>
    </source>
</evidence>
<evidence type="ECO:0000256" key="1">
    <source>
        <dbReference type="ARBA" id="ARBA00023015"/>
    </source>
</evidence>
<evidence type="ECO:0000259" key="4">
    <source>
        <dbReference type="PROSITE" id="PS01124"/>
    </source>
</evidence>
<dbReference type="InterPro" id="IPR054031">
    <property type="entry name" value="XylR_PBP1"/>
</dbReference>
<dbReference type="EMBL" id="VOBQ01000004">
    <property type="protein sequence ID" value="TWO72014.1"/>
    <property type="molecule type" value="Genomic_DNA"/>
</dbReference>
<keyword evidence="2 5" id="KW-0238">DNA-binding</keyword>
<name>A0A562ZV25_9BURK</name>
<dbReference type="PANTHER" id="PTHR30146">
    <property type="entry name" value="LACI-RELATED TRANSCRIPTIONAL REPRESSOR"/>
    <property type="match status" value="1"/>
</dbReference>
<keyword evidence="3" id="KW-0804">Transcription</keyword>
<evidence type="ECO:0000256" key="2">
    <source>
        <dbReference type="ARBA" id="ARBA00023125"/>
    </source>
</evidence>
<dbReference type="GO" id="GO:0000976">
    <property type="term" value="F:transcription cis-regulatory region binding"/>
    <property type="evidence" value="ECO:0007669"/>
    <property type="project" value="TreeGrafter"/>
</dbReference>